<sequence>MEVAEDSNYTANNGQSIHNYDAKFIIFYYQAIRKLIDIEDRINASYLSRYFNIFEKYLNHFCRKKRSANFKENVDDDDISTMVNLLKDSLYYRVAYVYKCSAFLSSAVAFHFENSLKMVPDCLQRLLKKKSLKICSLGGGPASDIVAIVTILESLAEKEGILLDIRVTVIDFDMRWKNTCYTVLSCLEQFKKATWKINFIKEDLTNTKSYTSKTTAAIQEADIVSMVMFLSELRPLKSILEKTVEHISVTLQNQAMLFILDSPWMNSVQSCGGFSGEIYDLQLIYEELCDCHTIDINAVRTFFKQYQKNLGIFKSNFSWNIFARVWLKDSSRSVNSSQNELKRRFQIKMEKYNPKQEILSTGSFRNWENTFSRQKREDDGWNPKGIKNFVQQYNEERSEFLVKLIKETKLLNTAREELIRESQLLKDTESFNPNEINEEAWMKYFEQKKEVSLLKQEIYRFSKILSLKIKNEYFVG</sequence>
<keyword evidence="2" id="KW-1185">Reference proteome</keyword>
<proteinExistence type="predicted"/>
<reference evidence="1" key="1">
    <citation type="submission" date="2020-07" db="EMBL/GenBank/DDBJ databases">
        <title>Multicomponent nature underlies the extraordinary mechanical properties of spider dragline silk.</title>
        <authorList>
            <person name="Kono N."/>
            <person name="Nakamura H."/>
            <person name="Mori M."/>
            <person name="Yoshida Y."/>
            <person name="Ohtoshi R."/>
            <person name="Malay A.D."/>
            <person name="Moran D.A.P."/>
            <person name="Tomita M."/>
            <person name="Numata K."/>
            <person name="Arakawa K."/>
        </authorList>
    </citation>
    <scope>NUCLEOTIDE SEQUENCE</scope>
</reference>
<dbReference type="OrthoDB" id="6425404at2759"/>
<evidence type="ECO:0000313" key="1">
    <source>
        <dbReference type="EMBL" id="GFR31239.1"/>
    </source>
</evidence>
<gene>
    <name evidence="1" type="primary">AVEN_196259_1</name>
    <name evidence="1" type="ORF">TNCT_121031</name>
</gene>
<dbReference type="Proteomes" id="UP000887116">
    <property type="component" value="Unassembled WGS sequence"/>
</dbReference>
<name>A0A8X6M4Q2_TRICU</name>
<organism evidence="1 2">
    <name type="scientific">Trichonephila clavata</name>
    <name type="common">Joro spider</name>
    <name type="synonym">Nephila clavata</name>
    <dbReference type="NCBI Taxonomy" id="2740835"/>
    <lineage>
        <taxon>Eukaryota</taxon>
        <taxon>Metazoa</taxon>
        <taxon>Ecdysozoa</taxon>
        <taxon>Arthropoda</taxon>
        <taxon>Chelicerata</taxon>
        <taxon>Arachnida</taxon>
        <taxon>Araneae</taxon>
        <taxon>Araneomorphae</taxon>
        <taxon>Entelegynae</taxon>
        <taxon>Araneoidea</taxon>
        <taxon>Nephilidae</taxon>
        <taxon>Trichonephila</taxon>
    </lineage>
</organism>
<dbReference type="EMBL" id="BMAO01029376">
    <property type="protein sequence ID" value="GFR31239.1"/>
    <property type="molecule type" value="Genomic_DNA"/>
</dbReference>
<evidence type="ECO:0000313" key="2">
    <source>
        <dbReference type="Proteomes" id="UP000887116"/>
    </source>
</evidence>
<accession>A0A8X6M4Q2</accession>
<dbReference type="AlphaFoldDB" id="A0A8X6M4Q2"/>
<protein>
    <submittedName>
        <fullName evidence="1">Uncharacterized protein</fullName>
    </submittedName>
</protein>
<comment type="caution">
    <text evidence="1">The sequence shown here is derived from an EMBL/GenBank/DDBJ whole genome shotgun (WGS) entry which is preliminary data.</text>
</comment>